<dbReference type="SUPFAM" id="SSF54695">
    <property type="entry name" value="POZ domain"/>
    <property type="match status" value="1"/>
</dbReference>
<dbReference type="EMBL" id="LXFE01003920">
    <property type="protein sequence ID" value="OLL22075.1"/>
    <property type="molecule type" value="Genomic_DNA"/>
</dbReference>
<sequence>MSFTTDLTTDITIRTIGKTFRANSSLLRVASPVFDAMIKFNSRIKSFVSADSTLTNDRNSWNFEKTVKGMDPPYEIDLREVDENALANMLKIIHYQNVEILRLEDLQSLVILVERYSAYNVFKDQIQFLIDAFVTEHPQVVDESLVFLYWSMKTGRQEHFNSLIQNWVFNPTLRRDSSMLSILPIQLRKDIASACSSAKSSIATTCHEIIREAVSKVQDQCAMFVTGELYHLLRKYMIGKDHPDLPKEFIALANCENHYSHSRFCGGCRMDRFIVSEEFLDHTESDFTERSSSSVSVNSVEITSLVREVVAAKISAFVALACSGLKLDKYI</sequence>
<accession>A0A1U7LHE2</accession>
<dbReference type="InterPro" id="IPR000210">
    <property type="entry name" value="BTB/POZ_dom"/>
</dbReference>
<protein>
    <recommendedName>
        <fullName evidence="1">BTB domain-containing protein</fullName>
    </recommendedName>
</protein>
<dbReference type="Proteomes" id="UP000186594">
    <property type="component" value="Unassembled WGS sequence"/>
</dbReference>
<dbReference type="AlphaFoldDB" id="A0A1U7LHE2"/>
<dbReference type="Pfam" id="PF00651">
    <property type="entry name" value="BTB"/>
    <property type="match status" value="1"/>
</dbReference>
<feature type="domain" description="BTB" evidence="1">
    <location>
        <begin position="9"/>
        <end position="102"/>
    </location>
</feature>
<evidence type="ECO:0000313" key="2">
    <source>
        <dbReference type="EMBL" id="OLL22075.1"/>
    </source>
</evidence>
<evidence type="ECO:0000259" key="1">
    <source>
        <dbReference type="PROSITE" id="PS50097"/>
    </source>
</evidence>
<dbReference type="PROSITE" id="PS50097">
    <property type="entry name" value="BTB"/>
    <property type="match status" value="1"/>
</dbReference>
<proteinExistence type="predicted"/>
<reference evidence="2 3" key="1">
    <citation type="submission" date="2016-04" db="EMBL/GenBank/DDBJ databases">
        <title>Evolutionary innovation and constraint leading to complex multicellularity in the Ascomycota.</title>
        <authorList>
            <person name="Cisse O."/>
            <person name="Nguyen A."/>
            <person name="Hewitt D.A."/>
            <person name="Jedd G."/>
            <person name="Stajich J.E."/>
        </authorList>
    </citation>
    <scope>NUCLEOTIDE SEQUENCE [LARGE SCALE GENOMIC DNA]</scope>
    <source>
        <strain evidence="2 3">DAH-3</strain>
    </source>
</reference>
<comment type="caution">
    <text evidence="2">The sequence shown here is derived from an EMBL/GenBank/DDBJ whole genome shotgun (WGS) entry which is preliminary data.</text>
</comment>
<name>A0A1U7LHE2_NEOID</name>
<dbReference type="Gene3D" id="3.30.710.10">
    <property type="entry name" value="Potassium Channel Kv1.1, Chain A"/>
    <property type="match status" value="1"/>
</dbReference>
<organism evidence="2 3">
    <name type="scientific">Neolecta irregularis (strain DAH-3)</name>
    <dbReference type="NCBI Taxonomy" id="1198029"/>
    <lineage>
        <taxon>Eukaryota</taxon>
        <taxon>Fungi</taxon>
        <taxon>Dikarya</taxon>
        <taxon>Ascomycota</taxon>
        <taxon>Taphrinomycotina</taxon>
        <taxon>Neolectales</taxon>
        <taxon>Neolectaceae</taxon>
        <taxon>Neolecta</taxon>
    </lineage>
</organism>
<keyword evidence="3" id="KW-1185">Reference proteome</keyword>
<dbReference type="InterPro" id="IPR011333">
    <property type="entry name" value="SKP1/BTB/POZ_sf"/>
</dbReference>
<evidence type="ECO:0000313" key="3">
    <source>
        <dbReference type="Proteomes" id="UP000186594"/>
    </source>
</evidence>
<gene>
    <name evidence="2" type="ORF">NEOLI_003287</name>
</gene>